<dbReference type="InterPro" id="IPR016035">
    <property type="entry name" value="Acyl_Trfase/lysoPLipase"/>
</dbReference>
<evidence type="ECO:0000313" key="9">
    <source>
        <dbReference type="EMBL" id="KAI0493446.1"/>
    </source>
</evidence>
<keyword evidence="2 7" id="KW-0378">Hydrolase</keyword>
<keyword evidence="3 7" id="KW-0442">Lipid degradation</keyword>
<feature type="domain" description="PNPLA" evidence="8">
    <location>
        <begin position="79"/>
        <end position="293"/>
    </location>
</feature>
<sequence>MAAAEEMLVSNKDGEEEPSIDTDKLSYEIFSILESKFLFGYDDGHQLCVPKSPPAASVVSDGNGAIKTQRGKVCILSIDGGGGVGMRGIIPGKVLSYLEKALQSKSGDSDARISDYFDLAAGTGVGGFFTAMLFATRDSSRPAFRAEDTWRFLADKGRRFYRKPSSSSSAASSTPALFRCVFQGGRGRGMAEMTRAMEMAMKDTFGESLTLRDTVKPVLIPCYDLQSSAPLVFSRADALESESYDFRLWEVCRATWAEPGRFEPIEMLSVDRSTVCIGVDGGLAMSNPTAAAITHVLHNKQEFPFVRGVEDLMVLSLGCGAAAAASVPEAAGGRLEHQKLRQWGAKEWARPIARISSDGAADLVDHAVSLAFGQCRNANYMRIQANSPSSGRCEADVDCDPSSANVKVLLNVAEEMLKQKNVESVLFGGRRISEQTNMEKLDWIAGELVLEHQRRSCRIAPTVAFKQASPKLKTGNFPK</sequence>
<dbReference type="CDD" id="cd07199">
    <property type="entry name" value="Pat17_PNPLA8_PNPLA9_like"/>
    <property type="match status" value="1"/>
</dbReference>
<evidence type="ECO:0000313" key="10">
    <source>
        <dbReference type="Proteomes" id="UP000829196"/>
    </source>
</evidence>
<dbReference type="PROSITE" id="PS51635">
    <property type="entry name" value="PNPLA"/>
    <property type="match status" value="1"/>
</dbReference>
<protein>
    <recommendedName>
        <fullName evidence="7">Patatin</fullName>
        <ecNumber evidence="7">3.1.1.-</ecNumber>
    </recommendedName>
</protein>
<dbReference type="Pfam" id="PF01734">
    <property type="entry name" value="Patatin"/>
    <property type="match status" value="1"/>
</dbReference>
<feature type="short sequence motif" description="GXGXXG" evidence="6">
    <location>
        <begin position="83"/>
        <end position="88"/>
    </location>
</feature>
<keyword evidence="4 7" id="KW-0443">Lipid metabolism</keyword>
<evidence type="ECO:0000256" key="4">
    <source>
        <dbReference type="ARBA" id="ARBA00023098"/>
    </source>
</evidence>
<feature type="short sequence motif" description="DGA/G" evidence="6">
    <location>
        <begin position="280"/>
        <end position="282"/>
    </location>
</feature>
<comment type="function">
    <text evidence="5">Possesses non-specific lipolytic acyl hydrolase (LAH) activity. Hydrolyzes phospholipids as well as galactolipids. May play a role in disease resistance.</text>
</comment>
<keyword evidence="10" id="KW-1185">Reference proteome</keyword>
<dbReference type="InterPro" id="IPR002641">
    <property type="entry name" value="PNPLA_dom"/>
</dbReference>
<comment type="caution">
    <text evidence="9">The sequence shown here is derived from an EMBL/GenBank/DDBJ whole genome shotgun (WGS) entry which is preliminary data.</text>
</comment>
<evidence type="ECO:0000259" key="8">
    <source>
        <dbReference type="PROSITE" id="PS51635"/>
    </source>
</evidence>
<accession>A0A8T3AA34</accession>
<dbReference type="Gene3D" id="3.40.1090.10">
    <property type="entry name" value="Cytosolic phospholipase A2 catalytic domain"/>
    <property type="match status" value="1"/>
</dbReference>
<evidence type="ECO:0000256" key="6">
    <source>
        <dbReference type="PROSITE-ProRule" id="PRU01161"/>
    </source>
</evidence>
<organism evidence="9 10">
    <name type="scientific">Dendrobium nobile</name>
    <name type="common">Orchid</name>
    <dbReference type="NCBI Taxonomy" id="94219"/>
    <lineage>
        <taxon>Eukaryota</taxon>
        <taxon>Viridiplantae</taxon>
        <taxon>Streptophyta</taxon>
        <taxon>Embryophyta</taxon>
        <taxon>Tracheophyta</taxon>
        <taxon>Spermatophyta</taxon>
        <taxon>Magnoliopsida</taxon>
        <taxon>Liliopsida</taxon>
        <taxon>Asparagales</taxon>
        <taxon>Orchidaceae</taxon>
        <taxon>Epidendroideae</taxon>
        <taxon>Malaxideae</taxon>
        <taxon>Dendrobiinae</taxon>
        <taxon>Dendrobium</taxon>
    </lineage>
</organism>
<dbReference type="Proteomes" id="UP000829196">
    <property type="component" value="Unassembled WGS sequence"/>
</dbReference>
<dbReference type="AlphaFoldDB" id="A0A8T3AA34"/>
<evidence type="ECO:0000256" key="2">
    <source>
        <dbReference type="ARBA" id="ARBA00022801"/>
    </source>
</evidence>
<name>A0A8T3AA34_DENNO</name>
<comment type="similarity">
    <text evidence="1 7">Belongs to the patatin family.</text>
</comment>
<evidence type="ECO:0000256" key="1">
    <source>
        <dbReference type="ARBA" id="ARBA00010240"/>
    </source>
</evidence>
<reference evidence="9" key="1">
    <citation type="journal article" date="2022" name="Front. Genet.">
        <title>Chromosome-Scale Assembly of the Dendrobium nobile Genome Provides Insights Into the Molecular Mechanism of the Biosynthesis of the Medicinal Active Ingredient of Dendrobium.</title>
        <authorList>
            <person name="Xu Q."/>
            <person name="Niu S.-C."/>
            <person name="Li K.-L."/>
            <person name="Zheng P.-J."/>
            <person name="Zhang X.-J."/>
            <person name="Jia Y."/>
            <person name="Liu Y."/>
            <person name="Niu Y.-X."/>
            <person name="Yu L.-H."/>
            <person name="Chen D.-F."/>
            <person name="Zhang G.-Q."/>
        </authorList>
    </citation>
    <scope>NUCLEOTIDE SEQUENCE</scope>
    <source>
        <tissue evidence="9">Leaf</tissue>
    </source>
</reference>
<comment type="caution">
    <text evidence="6">Lacks conserved residue(s) required for the propagation of feature annotation.</text>
</comment>
<dbReference type="EMBL" id="JAGYWB010000017">
    <property type="protein sequence ID" value="KAI0493446.1"/>
    <property type="molecule type" value="Genomic_DNA"/>
</dbReference>
<dbReference type="SUPFAM" id="SSF52151">
    <property type="entry name" value="FabD/lysophospholipase-like"/>
    <property type="match status" value="1"/>
</dbReference>
<dbReference type="GO" id="GO:0016042">
    <property type="term" value="P:lipid catabolic process"/>
    <property type="evidence" value="ECO:0007669"/>
    <property type="project" value="UniProtKB-KW"/>
</dbReference>
<dbReference type="EC" id="3.1.1.-" evidence="7"/>
<evidence type="ECO:0000256" key="3">
    <source>
        <dbReference type="ARBA" id="ARBA00022963"/>
    </source>
</evidence>
<dbReference type="OrthoDB" id="1658288at2759"/>
<gene>
    <name evidence="9" type="ORF">KFK09_023562</name>
</gene>
<dbReference type="GO" id="GO:0016787">
    <property type="term" value="F:hydrolase activity"/>
    <property type="evidence" value="ECO:0007669"/>
    <property type="project" value="UniProtKB-KW"/>
</dbReference>
<proteinExistence type="inferred from homology"/>
<dbReference type="SMR" id="A0A8T3AA34"/>
<evidence type="ECO:0000256" key="5">
    <source>
        <dbReference type="ARBA" id="ARBA00025642"/>
    </source>
</evidence>
<comment type="function">
    <text evidence="7">Lipolytic acyl hydrolase (LAH).</text>
</comment>
<evidence type="ECO:0000256" key="7">
    <source>
        <dbReference type="RuleBase" id="RU361262"/>
    </source>
</evidence>
<dbReference type="PANTHER" id="PTHR32241:SF3">
    <property type="entry name" value="PATATIN-LIKE PROTEIN 6"/>
    <property type="match status" value="1"/>
</dbReference>
<dbReference type="PANTHER" id="PTHR32241">
    <property type="entry name" value="PATATIN-LIKE PROTEIN 6"/>
    <property type="match status" value="1"/>
</dbReference>
<comment type="domain">
    <text evidence="7">The nitrogen atoms of the two glycine residues in the GGXR motif define the oxyanion hole, and stabilize the oxyanion that forms during the nucleophilic attack by the catalytic serine during substrate cleavage.</text>
</comment>